<feature type="domain" description="tRNAHis guanylyltransferase catalytic" evidence="13">
    <location>
        <begin position="1"/>
        <end position="82"/>
    </location>
</feature>
<dbReference type="PANTHER" id="PTHR12729:SF6">
    <property type="entry name" value="TRNA(HIS) GUANYLYLTRANSFERASE-RELATED"/>
    <property type="match status" value="1"/>
</dbReference>
<sequence>MDHAAGDVMNEFKDIVLAFGESDEYSFLFPRSTTVHKRRHAKILSMIASTFTSSYVFHWSDHLPEIQLKYPPTFDARVIVYPSAQEIRDYFSWRQADTHVNNLYNTVFWALVQQGGETTTQAHQTLKGTASKQKHEILFSQFAINYNDIPPHHRKGSVLCREKTSDDLGAHAVASSKGLTPIAILHCDIIKDDFWNARPDTSRTMLSLRLLLHKLNPFATSSRHFAPSASESTIFTELKPRHQPRYSRACCFGRRLSKPKDDSEMDTHRIDLTLYEETISTLDVDDFDETGASTLIDIRPLSEKGFAKVSGSKLTWHGETAHSLDEWHHLNSVSPYVPLSPISLWEDTDVDLEDEESYDWFGETPPVILTTGSNSIFLRYVLPGLKVIAGSRHASPAAASPAVGLIQRVCAWFGR</sequence>
<keyword evidence="11" id="KW-0342">GTP-binding</keyword>
<evidence type="ECO:0000256" key="4">
    <source>
        <dbReference type="ARBA" id="ARBA00015443"/>
    </source>
</evidence>
<evidence type="ECO:0000256" key="5">
    <source>
        <dbReference type="ARBA" id="ARBA00022679"/>
    </source>
</evidence>
<evidence type="ECO:0000256" key="9">
    <source>
        <dbReference type="ARBA" id="ARBA00022741"/>
    </source>
</evidence>
<evidence type="ECO:0000256" key="8">
    <source>
        <dbReference type="ARBA" id="ARBA00022723"/>
    </source>
</evidence>
<dbReference type="InterPro" id="IPR024956">
    <property type="entry name" value="tRNAHis_GuaTrfase_cat"/>
</dbReference>
<keyword evidence="8" id="KW-0479">Metal-binding</keyword>
<dbReference type="Proteomes" id="UP000308730">
    <property type="component" value="Unassembled WGS sequence"/>
</dbReference>
<dbReference type="EC" id="2.7.7.79" evidence="3"/>
<dbReference type="OrthoDB" id="62560at2759"/>
<dbReference type="GO" id="GO:0005525">
    <property type="term" value="F:GTP binding"/>
    <property type="evidence" value="ECO:0007669"/>
    <property type="project" value="UniProtKB-KW"/>
</dbReference>
<comment type="caution">
    <text evidence="15">The sequence shown here is derived from an EMBL/GenBank/DDBJ whole genome shotgun (WGS) entry which is preliminary data.</text>
</comment>
<keyword evidence="6" id="KW-0819">tRNA processing</keyword>
<dbReference type="PANTHER" id="PTHR12729">
    <property type="entry name" value="TRNA(HIS) GUANYLYLTRANSFERASE-RELATED"/>
    <property type="match status" value="1"/>
</dbReference>
<accession>A0A4S4NBA9</accession>
<evidence type="ECO:0000259" key="13">
    <source>
        <dbReference type="Pfam" id="PF04446"/>
    </source>
</evidence>
<organism evidence="15 16">
    <name type="scientific">Antrodiella citrinella</name>
    <dbReference type="NCBI Taxonomy" id="2447956"/>
    <lineage>
        <taxon>Eukaryota</taxon>
        <taxon>Fungi</taxon>
        <taxon>Dikarya</taxon>
        <taxon>Basidiomycota</taxon>
        <taxon>Agaricomycotina</taxon>
        <taxon>Agaricomycetes</taxon>
        <taxon>Polyporales</taxon>
        <taxon>Steccherinaceae</taxon>
        <taxon>Antrodiella</taxon>
    </lineage>
</organism>
<dbReference type="Gene3D" id="3.30.70.3000">
    <property type="match status" value="1"/>
</dbReference>
<proteinExistence type="inferred from homology"/>
<evidence type="ECO:0000256" key="10">
    <source>
        <dbReference type="ARBA" id="ARBA00022842"/>
    </source>
</evidence>
<keyword evidence="5" id="KW-0808">Transferase</keyword>
<dbReference type="GO" id="GO:0008193">
    <property type="term" value="F:tRNA guanylyltransferase activity"/>
    <property type="evidence" value="ECO:0007669"/>
    <property type="project" value="UniProtKB-EC"/>
</dbReference>
<protein>
    <recommendedName>
        <fullName evidence="4">tRNA(His) guanylyltransferase</fullName>
        <ecNumber evidence="3">2.7.7.79</ecNumber>
    </recommendedName>
    <alternativeName>
        <fullName evidence="12">tRNA-histidine guanylyltransferase</fullName>
    </alternativeName>
</protein>
<evidence type="ECO:0000256" key="1">
    <source>
        <dbReference type="ARBA" id="ARBA00001946"/>
    </source>
</evidence>
<evidence type="ECO:0000256" key="12">
    <source>
        <dbReference type="ARBA" id="ARBA00032480"/>
    </source>
</evidence>
<comment type="similarity">
    <text evidence="2">Belongs to the tRNA(His) guanylyltransferase family.</text>
</comment>
<dbReference type="AlphaFoldDB" id="A0A4S4NBA9"/>
<dbReference type="GO" id="GO:0006400">
    <property type="term" value="P:tRNA modification"/>
    <property type="evidence" value="ECO:0007669"/>
    <property type="project" value="InterPro"/>
</dbReference>
<name>A0A4S4NBA9_9APHY</name>
<dbReference type="InterPro" id="IPR007537">
    <property type="entry name" value="tRNAHis_GuaTrfase_Thg1"/>
</dbReference>
<keyword evidence="7" id="KW-0548">Nucleotidyltransferase</keyword>
<dbReference type="InterPro" id="IPR038469">
    <property type="entry name" value="tRNAHis_GuaTrfase_Thg1_sf"/>
</dbReference>
<keyword evidence="9" id="KW-0547">Nucleotide-binding</keyword>
<keyword evidence="10" id="KW-0460">Magnesium</keyword>
<evidence type="ECO:0000256" key="7">
    <source>
        <dbReference type="ARBA" id="ARBA00022695"/>
    </source>
</evidence>
<dbReference type="EMBL" id="SGPM01000009">
    <property type="protein sequence ID" value="THH33230.1"/>
    <property type="molecule type" value="Genomic_DNA"/>
</dbReference>
<evidence type="ECO:0000256" key="3">
    <source>
        <dbReference type="ARBA" id="ARBA00012511"/>
    </source>
</evidence>
<evidence type="ECO:0000259" key="14">
    <source>
        <dbReference type="Pfam" id="PF14413"/>
    </source>
</evidence>
<dbReference type="InterPro" id="IPR025845">
    <property type="entry name" value="Thg1_C_dom"/>
</dbReference>
<evidence type="ECO:0000313" key="15">
    <source>
        <dbReference type="EMBL" id="THH33230.1"/>
    </source>
</evidence>
<evidence type="ECO:0000313" key="16">
    <source>
        <dbReference type="Proteomes" id="UP000308730"/>
    </source>
</evidence>
<gene>
    <name evidence="15" type="ORF">EUX98_g999</name>
</gene>
<dbReference type="Pfam" id="PF14413">
    <property type="entry name" value="Thg1C"/>
    <property type="match status" value="1"/>
</dbReference>
<dbReference type="Pfam" id="PF04446">
    <property type="entry name" value="Thg1"/>
    <property type="match status" value="1"/>
</dbReference>
<dbReference type="GO" id="GO:0000287">
    <property type="term" value="F:magnesium ion binding"/>
    <property type="evidence" value="ECO:0007669"/>
    <property type="project" value="InterPro"/>
</dbReference>
<keyword evidence="16" id="KW-1185">Reference proteome</keyword>
<evidence type="ECO:0000256" key="6">
    <source>
        <dbReference type="ARBA" id="ARBA00022694"/>
    </source>
</evidence>
<evidence type="ECO:0000256" key="11">
    <source>
        <dbReference type="ARBA" id="ARBA00023134"/>
    </source>
</evidence>
<feature type="domain" description="Thg1 C-terminal" evidence="14">
    <location>
        <begin position="85"/>
        <end position="167"/>
    </location>
</feature>
<evidence type="ECO:0000256" key="2">
    <source>
        <dbReference type="ARBA" id="ARBA00010113"/>
    </source>
</evidence>
<comment type="cofactor">
    <cofactor evidence="1">
        <name>Mg(2+)</name>
        <dbReference type="ChEBI" id="CHEBI:18420"/>
    </cofactor>
</comment>
<reference evidence="15 16" key="1">
    <citation type="submission" date="2019-02" db="EMBL/GenBank/DDBJ databases">
        <title>Genome sequencing of the rare red list fungi Antrodiella citrinella (Flaviporus citrinellus).</title>
        <authorList>
            <person name="Buettner E."/>
            <person name="Kellner H."/>
        </authorList>
    </citation>
    <scope>NUCLEOTIDE SEQUENCE [LARGE SCALE GENOMIC DNA]</scope>
    <source>
        <strain evidence="15 16">DSM 108506</strain>
    </source>
</reference>